<evidence type="ECO:0000256" key="1">
    <source>
        <dbReference type="ARBA" id="ARBA00005771"/>
    </source>
</evidence>
<dbReference type="InterPro" id="IPR000863">
    <property type="entry name" value="Sulfotransferase_dom"/>
</dbReference>
<evidence type="ECO:0000256" key="2">
    <source>
        <dbReference type="ARBA" id="ARBA00022679"/>
    </source>
</evidence>
<dbReference type="InParanoid" id="A0A200PMT5"/>
<evidence type="ECO:0000313" key="5">
    <source>
        <dbReference type="EMBL" id="OUZ99510.1"/>
    </source>
</evidence>
<evidence type="ECO:0000256" key="3">
    <source>
        <dbReference type="RuleBase" id="RU361155"/>
    </source>
</evidence>
<dbReference type="SUPFAM" id="SSF52540">
    <property type="entry name" value="P-loop containing nucleoside triphosphate hydrolases"/>
    <property type="match status" value="1"/>
</dbReference>
<name>A0A200PMT5_MACCD</name>
<evidence type="ECO:0000259" key="4">
    <source>
        <dbReference type="Pfam" id="PF00685"/>
    </source>
</evidence>
<proteinExistence type="inferred from homology"/>
<reference evidence="5 6" key="1">
    <citation type="journal article" date="2017" name="Mol. Plant">
        <title>The Genome of Medicinal Plant Macleaya cordata Provides New Insights into Benzylisoquinoline Alkaloids Metabolism.</title>
        <authorList>
            <person name="Liu X."/>
            <person name="Liu Y."/>
            <person name="Huang P."/>
            <person name="Ma Y."/>
            <person name="Qing Z."/>
            <person name="Tang Q."/>
            <person name="Cao H."/>
            <person name="Cheng P."/>
            <person name="Zheng Y."/>
            <person name="Yuan Z."/>
            <person name="Zhou Y."/>
            <person name="Liu J."/>
            <person name="Tang Z."/>
            <person name="Zhuo Y."/>
            <person name="Zhang Y."/>
            <person name="Yu L."/>
            <person name="Huang J."/>
            <person name="Yang P."/>
            <person name="Peng Q."/>
            <person name="Zhang J."/>
            <person name="Jiang W."/>
            <person name="Zhang Z."/>
            <person name="Lin K."/>
            <person name="Ro D.K."/>
            <person name="Chen X."/>
            <person name="Xiong X."/>
            <person name="Shang Y."/>
            <person name="Huang S."/>
            <person name="Zeng J."/>
        </authorList>
    </citation>
    <scope>NUCLEOTIDE SEQUENCE [LARGE SCALE GENOMIC DNA]</scope>
    <source>
        <strain evidence="6">cv. BLH2017</strain>
        <tissue evidence="5">Root</tissue>
    </source>
</reference>
<feature type="domain" description="Sulfotransferase" evidence="4">
    <location>
        <begin position="11"/>
        <end position="68"/>
    </location>
</feature>
<dbReference type="Gene3D" id="3.40.50.300">
    <property type="entry name" value="P-loop containing nucleotide triphosphate hydrolases"/>
    <property type="match status" value="1"/>
</dbReference>
<organism evidence="5 6">
    <name type="scientific">Macleaya cordata</name>
    <name type="common">Five-seeded plume-poppy</name>
    <name type="synonym">Bocconia cordata</name>
    <dbReference type="NCBI Taxonomy" id="56857"/>
    <lineage>
        <taxon>Eukaryota</taxon>
        <taxon>Viridiplantae</taxon>
        <taxon>Streptophyta</taxon>
        <taxon>Embryophyta</taxon>
        <taxon>Tracheophyta</taxon>
        <taxon>Spermatophyta</taxon>
        <taxon>Magnoliopsida</taxon>
        <taxon>Ranunculales</taxon>
        <taxon>Papaveraceae</taxon>
        <taxon>Papaveroideae</taxon>
        <taxon>Macleaya</taxon>
    </lineage>
</organism>
<evidence type="ECO:0000313" key="6">
    <source>
        <dbReference type="Proteomes" id="UP000195402"/>
    </source>
</evidence>
<sequence length="109" mass="12154">MAFQGNFQALDTDLIIATAPRSGTLWLKSLAFATVNRTCYGTYSKQNHHHPLLTTSAHDLVPFLEYKQHYGANCLPPDDFTNSLSSLLPGFYLHMSLTLLCLNPSRTLP</sequence>
<gene>
    <name evidence="5" type="ORF">BVC80_533g14</name>
</gene>
<dbReference type="STRING" id="56857.A0A200PMT5"/>
<dbReference type="InterPro" id="IPR027417">
    <property type="entry name" value="P-loop_NTPase"/>
</dbReference>
<dbReference type="AlphaFoldDB" id="A0A200PMT5"/>
<dbReference type="Proteomes" id="UP000195402">
    <property type="component" value="Unassembled WGS sequence"/>
</dbReference>
<comment type="similarity">
    <text evidence="1 3">Belongs to the sulfotransferase 1 family.</text>
</comment>
<dbReference type="EMBL" id="MVGT01004424">
    <property type="protein sequence ID" value="OUZ99510.1"/>
    <property type="molecule type" value="Genomic_DNA"/>
</dbReference>
<dbReference type="OrthoDB" id="205623at2759"/>
<keyword evidence="6" id="KW-1185">Reference proteome</keyword>
<dbReference type="PANTHER" id="PTHR11783">
    <property type="entry name" value="SULFOTRANSFERASE SULT"/>
    <property type="match status" value="1"/>
</dbReference>
<comment type="caution">
    <text evidence="5">The sequence shown here is derived from an EMBL/GenBank/DDBJ whole genome shotgun (WGS) entry which is preliminary data.</text>
</comment>
<dbReference type="EC" id="2.8.2.-" evidence="3"/>
<keyword evidence="2 3" id="KW-0808">Transferase</keyword>
<protein>
    <recommendedName>
        <fullName evidence="3">Sulfotransferase</fullName>
        <ecNumber evidence="3">2.8.2.-</ecNumber>
    </recommendedName>
</protein>
<dbReference type="Pfam" id="PF00685">
    <property type="entry name" value="Sulfotransfer_1"/>
    <property type="match status" value="1"/>
</dbReference>
<accession>A0A200PMT5</accession>
<dbReference type="GO" id="GO:0008146">
    <property type="term" value="F:sulfotransferase activity"/>
    <property type="evidence" value="ECO:0007669"/>
    <property type="project" value="InterPro"/>
</dbReference>